<feature type="region of interest" description="Disordered" evidence="1">
    <location>
        <begin position="1"/>
        <end position="28"/>
    </location>
</feature>
<name>N1PR83_DOTSN</name>
<evidence type="ECO:0000256" key="1">
    <source>
        <dbReference type="SAM" id="MobiDB-lite"/>
    </source>
</evidence>
<sequence length="90" mass="10237">MPTLLCQTRDRRIEPGGDQTGNAEEDKDDIDVIDEKKMKRLAKTVQHKQERHNQALAEAVKGLASNDFDEDTVAVQRAFLGPIEECEHEY</sequence>
<gene>
    <name evidence="2" type="ORF">DOTSEDRAFT_23473</name>
</gene>
<dbReference type="EMBL" id="KB446538">
    <property type="protein sequence ID" value="EME45448.1"/>
    <property type="molecule type" value="Genomic_DNA"/>
</dbReference>
<proteinExistence type="predicted"/>
<evidence type="ECO:0000313" key="2">
    <source>
        <dbReference type="EMBL" id="EME45448.1"/>
    </source>
</evidence>
<dbReference type="HOGENOM" id="CLU_2440828_0_0_1"/>
<dbReference type="Proteomes" id="UP000016933">
    <property type="component" value="Unassembled WGS sequence"/>
</dbReference>
<dbReference type="AlphaFoldDB" id="N1PR83"/>
<organism evidence="2 3">
    <name type="scientific">Dothistroma septosporum (strain NZE10 / CBS 128990)</name>
    <name type="common">Red band needle blight fungus</name>
    <name type="synonym">Mycosphaerella pini</name>
    <dbReference type="NCBI Taxonomy" id="675120"/>
    <lineage>
        <taxon>Eukaryota</taxon>
        <taxon>Fungi</taxon>
        <taxon>Dikarya</taxon>
        <taxon>Ascomycota</taxon>
        <taxon>Pezizomycotina</taxon>
        <taxon>Dothideomycetes</taxon>
        <taxon>Dothideomycetidae</taxon>
        <taxon>Mycosphaerellales</taxon>
        <taxon>Mycosphaerellaceae</taxon>
        <taxon>Dothistroma</taxon>
    </lineage>
</organism>
<evidence type="ECO:0000313" key="3">
    <source>
        <dbReference type="Proteomes" id="UP000016933"/>
    </source>
</evidence>
<reference evidence="2 3" key="2">
    <citation type="journal article" date="2012" name="PLoS Pathog.">
        <title>Diverse lifestyles and strategies of plant pathogenesis encoded in the genomes of eighteen Dothideomycetes fungi.</title>
        <authorList>
            <person name="Ohm R.A."/>
            <person name="Feau N."/>
            <person name="Henrissat B."/>
            <person name="Schoch C.L."/>
            <person name="Horwitz B.A."/>
            <person name="Barry K.W."/>
            <person name="Condon B.J."/>
            <person name="Copeland A.C."/>
            <person name="Dhillon B."/>
            <person name="Glaser F."/>
            <person name="Hesse C.N."/>
            <person name="Kosti I."/>
            <person name="LaButti K."/>
            <person name="Lindquist E.A."/>
            <person name="Lucas S."/>
            <person name="Salamov A.A."/>
            <person name="Bradshaw R.E."/>
            <person name="Ciuffetti L."/>
            <person name="Hamelin R.C."/>
            <person name="Kema G.H.J."/>
            <person name="Lawrence C."/>
            <person name="Scott J.A."/>
            <person name="Spatafora J.W."/>
            <person name="Turgeon B.G."/>
            <person name="de Wit P.J.G.M."/>
            <person name="Zhong S."/>
            <person name="Goodwin S.B."/>
            <person name="Grigoriev I.V."/>
        </authorList>
    </citation>
    <scope>NUCLEOTIDE SEQUENCE [LARGE SCALE GENOMIC DNA]</scope>
    <source>
        <strain evidence="3">NZE10 / CBS 128990</strain>
    </source>
</reference>
<keyword evidence="3" id="KW-1185">Reference proteome</keyword>
<accession>N1PR83</accession>
<protein>
    <submittedName>
        <fullName evidence="2">Uncharacterized protein</fullName>
    </submittedName>
</protein>
<reference evidence="3" key="1">
    <citation type="journal article" date="2012" name="PLoS Genet.">
        <title>The genomes of the fungal plant pathogens Cladosporium fulvum and Dothistroma septosporum reveal adaptation to different hosts and lifestyles but also signatures of common ancestry.</title>
        <authorList>
            <person name="de Wit P.J.G.M."/>
            <person name="van der Burgt A."/>
            <person name="Oekmen B."/>
            <person name="Stergiopoulos I."/>
            <person name="Abd-Elsalam K.A."/>
            <person name="Aerts A.L."/>
            <person name="Bahkali A.H."/>
            <person name="Beenen H.G."/>
            <person name="Chettri P."/>
            <person name="Cox M.P."/>
            <person name="Datema E."/>
            <person name="de Vries R.P."/>
            <person name="Dhillon B."/>
            <person name="Ganley A.R."/>
            <person name="Griffiths S.A."/>
            <person name="Guo Y."/>
            <person name="Hamelin R.C."/>
            <person name="Henrissat B."/>
            <person name="Kabir M.S."/>
            <person name="Jashni M.K."/>
            <person name="Kema G."/>
            <person name="Klaubauf S."/>
            <person name="Lapidus A."/>
            <person name="Levasseur A."/>
            <person name="Lindquist E."/>
            <person name="Mehrabi R."/>
            <person name="Ohm R.A."/>
            <person name="Owen T.J."/>
            <person name="Salamov A."/>
            <person name="Schwelm A."/>
            <person name="Schijlen E."/>
            <person name="Sun H."/>
            <person name="van den Burg H.A."/>
            <person name="van Ham R.C.H.J."/>
            <person name="Zhang S."/>
            <person name="Goodwin S.B."/>
            <person name="Grigoriev I.V."/>
            <person name="Collemare J."/>
            <person name="Bradshaw R.E."/>
        </authorList>
    </citation>
    <scope>NUCLEOTIDE SEQUENCE [LARGE SCALE GENOMIC DNA]</scope>
    <source>
        <strain evidence="3">NZE10 / CBS 128990</strain>
    </source>
</reference>